<evidence type="ECO:0000313" key="3">
    <source>
        <dbReference type="EMBL" id="QHU09635.1"/>
    </source>
</evidence>
<feature type="transmembrane region" description="Helical" evidence="2">
    <location>
        <begin position="12"/>
        <end position="32"/>
    </location>
</feature>
<sequence length="104" mass="11870">MAASFINLKWTWLILAIVCFILVIYSIIEYYINYDAKFDTTTERGYTSLMKFSLWVILPLGIGFLGAFYFTYIYKAHSANNIKKASHAKRAGHAKHPVHTKGSS</sequence>
<dbReference type="EMBL" id="MN740740">
    <property type="protein sequence ID" value="QHU09635.1"/>
    <property type="molecule type" value="Genomic_DNA"/>
</dbReference>
<feature type="transmembrane region" description="Helical" evidence="2">
    <location>
        <begin position="52"/>
        <end position="74"/>
    </location>
</feature>
<proteinExistence type="predicted"/>
<dbReference type="AlphaFoldDB" id="A0A6C0JV58"/>
<keyword evidence="2" id="KW-0472">Membrane</keyword>
<reference evidence="3" key="1">
    <citation type="journal article" date="2020" name="Nature">
        <title>Giant virus diversity and host interactions through global metagenomics.</title>
        <authorList>
            <person name="Schulz F."/>
            <person name="Roux S."/>
            <person name="Paez-Espino D."/>
            <person name="Jungbluth S."/>
            <person name="Walsh D.A."/>
            <person name="Denef V.J."/>
            <person name="McMahon K.D."/>
            <person name="Konstantinidis K.T."/>
            <person name="Eloe-Fadrosh E.A."/>
            <person name="Kyrpides N.C."/>
            <person name="Woyke T."/>
        </authorList>
    </citation>
    <scope>NUCLEOTIDE SEQUENCE</scope>
    <source>
        <strain evidence="3">GVMAG-S-1101164-105</strain>
    </source>
</reference>
<name>A0A6C0JV58_9ZZZZ</name>
<organism evidence="3">
    <name type="scientific">viral metagenome</name>
    <dbReference type="NCBI Taxonomy" id="1070528"/>
    <lineage>
        <taxon>unclassified sequences</taxon>
        <taxon>metagenomes</taxon>
        <taxon>organismal metagenomes</taxon>
    </lineage>
</organism>
<evidence type="ECO:0000256" key="2">
    <source>
        <dbReference type="SAM" id="Phobius"/>
    </source>
</evidence>
<protein>
    <submittedName>
        <fullName evidence="3">Uncharacterized protein</fullName>
    </submittedName>
</protein>
<evidence type="ECO:0000256" key="1">
    <source>
        <dbReference type="SAM" id="MobiDB-lite"/>
    </source>
</evidence>
<feature type="region of interest" description="Disordered" evidence="1">
    <location>
        <begin position="85"/>
        <end position="104"/>
    </location>
</feature>
<keyword evidence="2" id="KW-1133">Transmembrane helix</keyword>
<accession>A0A6C0JV58</accession>
<keyword evidence="2" id="KW-0812">Transmembrane</keyword>